<proteinExistence type="predicted"/>
<dbReference type="Gene3D" id="3.40.50.300">
    <property type="entry name" value="P-loop containing nucleotide triphosphate hydrolases"/>
    <property type="match status" value="1"/>
</dbReference>
<dbReference type="AlphaFoldDB" id="A0A8C9ZDF1"/>
<keyword evidence="2" id="KW-1185">Reference proteome</keyword>
<dbReference type="GeneTree" id="ENSGT00940000160560"/>
<dbReference type="GO" id="GO:0006955">
    <property type="term" value="P:immune response"/>
    <property type="evidence" value="ECO:0007669"/>
    <property type="project" value="TreeGrafter"/>
</dbReference>
<name>A0A8C9ZDF1_SANLU</name>
<dbReference type="InterPro" id="IPR027417">
    <property type="entry name" value="P-loop_NTPase"/>
</dbReference>
<dbReference type="SUPFAM" id="SSF52540">
    <property type="entry name" value="P-loop containing nucleoside triphosphate hydrolases"/>
    <property type="match status" value="1"/>
</dbReference>
<evidence type="ECO:0000313" key="1">
    <source>
        <dbReference type="Ensembl" id="ENSSLUP00000039533.1"/>
    </source>
</evidence>
<dbReference type="PANTHER" id="PTHR14241">
    <property type="entry name" value="INTERFERON-INDUCED PROTEIN 44"/>
    <property type="match status" value="1"/>
</dbReference>
<evidence type="ECO:0000313" key="2">
    <source>
        <dbReference type="Proteomes" id="UP000694568"/>
    </source>
</evidence>
<organism evidence="1 2">
    <name type="scientific">Sander lucioperca</name>
    <name type="common">Pike-perch</name>
    <name type="synonym">Perca lucioperca</name>
    <dbReference type="NCBI Taxonomy" id="283035"/>
    <lineage>
        <taxon>Eukaryota</taxon>
        <taxon>Metazoa</taxon>
        <taxon>Chordata</taxon>
        <taxon>Craniata</taxon>
        <taxon>Vertebrata</taxon>
        <taxon>Euteleostomi</taxon>
        <taxon>Actinopterygii</taxon>
        <taxon>Neopterygii</taxon>
        <taxon>Teleostei</taxon>
        <taxon>Neoteleostei</taxon>
        <taxon>Acanthomorphata</taxon>
        <taxon>Eupercaria</taxon>
        <taxon>Perciformes</taxon>
        <taxon>Percoidei</taxon>
        <taxon>Percidae</taxon>
        <taxon>Luciopercinae</taxon>
        <taxon>Sander</taxon>
    </lineage>
</organism>
<protein>
    <submittedName>
        <fullName evidence="1">Interferon-induced protein 44-like</fullName>
    </submittedName>
</protein>
<dbReference type="PANTHER" id="PTHR14241:SF1">
    <property type="entry name" value="INTERFERON-INDUCED PROTEIN 44-RELATED"/>
    <property type="match status" value="1"/>
</dbReference>
<accession>A0A8C9ZDF1</accession>
<dbReference type="Proteomes" id="UP000694568">
    <property type="component" value="Unplaced"/>
</dbReference>
<dbReference type="Ensembl" id="ENSSLUT00000040822.1">
    <property type="protein sequence ID" value="ENSSLUP00000039533.1"/>
    <property type="gene ID" value="ENSSLUG00000017710.1"/>
</dbReference>
<sequence length="278" mass="31589">MFPSLSRDRQSDLQYVKDYKPQTDGQQLRILLHGPVGAGKSSFINSVQSVLRGRMYAQALVNNISRGCFTKKYTTYKIPKDQRTFYPFVFNDIMGLAPVKGVSVDDVKLALKGCVKEDYAFNPESTLSEDNQFYNKHPTTNDKVHVLVCVIDANTVINMSEEIVKKIRDIRMEASKLSIPQVAIFTKIDAICPEIKEDVKNVYKIKSIKEKFSVNVGIPMSCIFPVENYHEEINLNNDVDSLILSALKHLIDFGDDCINFHKSPNFERYTSENSLNLC</sequence>
<reference evidence="1" key="1">
    <citation type="submission" date="2025-08" db="UniProtKB">
        <authorList>
            <consortium name="Ensembl"/>
        </authorList>
    </citation>
    <scope>IDENTIFICATION</scope>
</reference>
<reference evidence="1" key="2">
    <citation type="submission" date="2025-09" db="UniProtKB">
        <authorList>
            <consortium name="Ensembl"/>
        </authorList>
    </citation>
    <scope>IDENTIFICATION</scope>
</reference>